<proteinExistence type="predicted"/>
<name>A0A935TBU5_9PROT</name>
<dbReference type="EMBL" id="JADJOT010000010">
    <property type="protein sequence ID" value="MBK7955144.1"/>
    <property type="molecule type" value="Genomic_DNA"/>
</dbReference>
<reference evidence="2 3" key="1">
    <citation type="submission" date="2020-10" db="EMBL/GenBank/DDBJ databases">
        <title>Connecting structure to function with the recovery of over 1000 high-quality activated sludge metagenome-assembled genomes encoding full-length rRNA genes using long-read sequencing.</title>
        <authorList>
            <person name="Singleton C.M."/>
            <person name="Petriglieri F."/>
            <person name="Kristensen J.M."/>
            <person name="Kirkegaard R.H."/>
            <person name="Michaelsen T.Y."/>
            <person name="Andersen M.H."/>
            <person name="Karst S.M."/>
            <person name="Dueholm M.S."/>
            <person name="Nielsen P.H."/>
            <person name="Albertsen M."/>
        </authorList>
    </citation>
    <scope>NUCLEOTIDE SEQUENCE [LARGE SCALE GENOMIC DNA]</scope>
    <source>
        <strain evidence="2">Fred_18-Q3-R57-64_BAT3C.720</strain>
    </source>
</reference>
<evidence type="ECO:0000313" key="2">
    <source>
        <dbReference type="EMBL" id="MBK7955144.1"/>
    </source>
</evidence>
<feature type="transmembrane region" description="Helical" evidence="1">
    <location>
        <begin position="97"/>
        <end position="116"/>
    </location>
</feature>
<dbReference type="InterPro" id="IPR021218">
    <property type="entry name" value="DUF2784"/>
</dbReference>
<sequence>MIQRFLADSIVVLHLLFIAFVVLGGGLVLRWPRLALVHLPAAGWGAVIELSGWICPLTPLENQLRQAAGEAGYPGSFIDHYLLPIIYPAGLTRGIQYGLAAVVIVVNLVAYCWLIYSRGRRRHPRDS</sequence>
<comment type="caution">
    <text evidence="2">The sequence shown here is derived from an EMBL/GenBank/DDBJ whole genome shotgun (WGS) entry which is preliminary data.</text>
</comment>
<dbReference type="Proteomes" id="UP000706151">
    <property type="component" value="Unassembled WGS sequence"/>
</dbReference>
<accession>A0A935TBU5</accession>
<feature type="transmembrane region" description="Helical" evidence="1">
    <location>
        <begin position="12"/>
        <end position="31"/>
    </location>
</feature>
<keyword evidence="1" id="KW-0812">Transmembrane</keyword>
<gene>
    <name evidence="2" type="ORF">IPK02_15025</name>
</gene>
<dbReference type="AlphaFoldDB" id="A0A935TBU5"/>
<keyword evidence="1" id="KW-1133">Transmembrane helix</keyword>
<keyword evidence="1" id="KW-0472">Membrane</keyword>
<organism evidence="2 3">
    <name type="scientific">Candidatus Accumulibacter affinis</name>
    <dbReference type="NCBI Taxonomy" id="2954384"/>
    <lineage>
        <taxon>Bacteria</taxon>
        <taxon>Pseudomonadati</taxon>
        <taxon>Pseudomonadota</taxon>
        <taxon>Betaproteobacteria</taxon>
        <taxon>Candidatus Accumulibacter</taxon>
    </lineage>
</organism>
<evidence type="ECO:0000256" key="1">
    <source>
        <dbReference type="SAM" id="Phobius"/>
    </source>
</evidence>
<evidence type="ECO:0000313" key="3">
    <source>
        <dbReference type="Proteomes" id="UP000706151"/>
    </source>
</evidence>
<dbReference type="Pfam" id="PF10861">
    <property type="entry name" value="DUF2784"/>
    <property type="match status" value="1"/>
</dbReference>
<protein>
    <submittedName>
        <fullName evidence="2">DUF2784 domain-containing protein</fullName>
    </submittedName>
</protein>